<feature type="compositionally biased region" description="Low complexity" evidence="1">
    <location>
        <begin position="275"/>
        <end position="286"/>
    </location>
</feature>
<dbReference type="Proteomes" id="UP000184147">
    <property type="component" value="Unassembled WGS sequence"/>
</dbReference>
<feature type="region of interest" description="Disordered" evidence="1">
    <location>
        <begin position="273"/>
        <end position="298"/>
    </location>
</feature>
<name>A0A1M4WYW9_9FLAO</name>
<organism evidence="2 3">
    <name type="scientific">Flavobacterium fontis</name>
    <dbReference type="NCBI Taxonomy" id="1124188"/>
    <lineage>
        <taxon>Bacteria</taxon>
        <taxon>Pseudomonadati</taxon>
        <taxon>Bacteroidota</taxon>
        <taxon>Flavobacteriia</taxon>
        <taxon>Flavobacteriales</taxon>
        <taxon>Flavobacteriaceae</taxon>
        <taxon>Flavobacterium</taxon>
    </lineage>
</organism>
<evidence type="ECO:0000256" key="1">
    <source>
        <dbReference type="SAM" id="MobiDB-lite"/>
    </source>
</evidence>
<dbReference type="InterPro" id="IPR050708">
    <property type="entry name" value="T6SS_VgrG/RHS"/>
</dbReference>
<dbReference type="RefSeq" id="WP_073361124.1">
    <property type="nucleotide sequence ID" value="NZ_FQVQ01000001.1"/>
</dbReference>
<dbReference type="InterPro" id="IPR022385">
    <property type="entry name" value="Rhs_assc_core"/>
</dbReference>
<sequence>MAEQRGQHYYNSPYKFSGKELDEETGLYYYGARYYDPKVSIWLSVDPLAEKFPEWSPYNYCLNNPVVLLDPDGRSPIDPKFVFSQTQFDSYLNYIIKNMNTPQRIINGKPRYGYTDSDKHDCVTAVNRSIRTLMNDNKIKAKANMDDQMKEHIKTNYAEKQITIDFKDASGKKTVGATNPYGYLNKTLSETIKDNLSDTDSGYQFFGMSIMDGYHSVMVVVNNTDPKNPSFNMFDQHGSMFGSDDETNAKSWYSATELDDLLMNWVENGNPTKSGLPGITTTTITPLKHKTDNSTNQP</sequence>
<reference evidence="2 3" key="1">
    <citation type="submission" date="2016-11" db="EMBL/GenBank/DDBJ databases">
        <authorList>
            <person name="Jaros S."/>
            <person name="Januszkiewicz K."/>
            <person name="Wedrychowicz H."/>
        </authorList>
    </citation>
    <scope>NUCLEOTIDE SEQUENCE [LARGE SCALE GENOMIC DNA]</scope>
    <source>
        <strain evidence="2 3">DSM 25660</strain>
    </source>
</reference>
<accession>A0A1M4WYW9</accession>
<dbReference type="STRING" id="1124188.SAMN05444377_101464"/>
<dbReference type="EMBL" id="FQVQ01000001">
    <property type="protein sequence ID" value="SHE86162.1"/>
    <property type="molecule type" value="Genomic_DNA"/>
</dbReference>
<dbReference type="AlphaFoldDB" id="A0A1M4WYW9"/>
<keyword evidence="3" id="KW-1185">Reference proteome</keyword>
<dbReference type="Gene3D" id="2.180.10.10">
    <property type="entry name" value="RHS repeat-associated core"/>
    <property type="match status" value="1"/>
</dbReference>
<gene>
    <name evidence="2" type="ORF">SAMN05444377_101464</name>
</gene>
<evidence type="ECO:0000313" key="2">
    <source>
        <dbReference type="EMBL" id="SHE86162.1"/>
    </source>
</evidence>
<evidence type="ECO:0000313" key="3">
    <source>
        <dbReference type="Proteomes" id="UP000184147"/>
    </source>
</evidence>
<protein>
    <submittedName>
        <fullName evidence="2">RHS repeat-associated core domain-containing protein</fullName>
    </submittedName>
</protein>
<dbReference type="NCBIfam" id="TIGR03696">
    <property type="entry name" value="Rhs_assc_core"/>
    <property type="match status" value="1"/>
</dbReference>
<dbReference type="PANTHER" id="PTHR32305:SF15">
    <property type="entry name" value="PROTEIN RHSA-RELATED"/>
    <property type="match status" value="1"/>
</dbReference>
<dbReference type="PANTHER" id="PTHR32305">
    <property type="match status" value="1"/>
</dbReference>
<proteinExistence type="predicted"/>
<dbReference type="OrthoDB" id="964483at2"/>